<dbReference type="Proteomes" id="UP000662770">
    <property type="component" value="Chromosome"/>
</dbReference>
<accession>A0ABX7QNS2</accession>
<dbReference type="RefSeq" id="WP_207354137.1">
    <property type="nucleotide sequence ID" value="NZ_CP071503.1"/>
</dbReference>
<protein>
    <submittedName>
        <fullName evidence="1">Uncharacterized protein</fullName>
    </submittedName>
</protein>
<proteinExistence type="predicted"/>
<dbReference type="EMBL" id="CP071503">
    <property type="protein sequence ID" value="QSX32899.1"/>
    <property type="molecule type" value="Genomic_DNA"/>
</dbReference>
<organism evidence="1 2">
    <name type="scientific">Shewanella avicenniae</name>
    <dbReference type="NCBI Taxonomy" id="2814294"/>
    <lineage>
        <taxon>Bacteria</taxon>
        <taxon>Pseudomonadati</taxon>
        <taxon>Pseudomonadota</taxon>
        <taxon>Gammaproteobacteria</taxon>
        <taxon>Alteromonadales</taxon>
        <taxon>Shewanellaceae</taxon>
        <taxon>Shewanella</taxon>
    </lineage>
</organism>
<evidence type="ECO:0000313" key="2">
    <source>
        <dbReference type="Proteomes" id="UP000662770"/>
    </source>
</evidence>
<keyword evidence="2" id="KW-1185">Reference proteome</keyword>
<evidence type="ECO:0000313" key="1">
    <source>
        <dbReference type="EMBL" id="QSX32899.1"/>
    </source>
</evidence>
<reference evidence="1 2" key="1">
    <citation type="submission" date="2021-03" db="EMBL/GenBank/DDBJ databases">
        <title>Novel species identification of genus Shewanella.</title>
        <authorList>
            <person name="Liu G."/>
            <person name="Zhang Q."/>
        </authorList>
    </citation>
    <scope>NUCLEOTIDE SEQUENCE [LARGE SCALE GENOMIC DNA]</scope>
    <source>
        <strain evidence="1 2">FJAT-51800</strain>
    </source>
</reference>
<gene>
    <name evidence="1" type="ORF">JYB87_14285</name>
</gene>
<name>A0ABX7QNS2_9GAMM</name>
<sequence>MELIILLAVLLVLYFAFMQILAPSPRVKAQKSTAKSRNPYHAVSIMSDKECCNAAVEIEGKRFLSADAPILPLKQCSAATCRCRYEHFEDRRVVGSDRRLDYGITHDLYGAFGEVNRRDRPQGRRATDKHTIELI</sequence>